<protein>
    <submittedName>
        <fullName evidence="1">Uncharacterized protein</fullName>
    </submittedName>
</protein>
<dbReference type="Proteomes" id="UP001630127">
    <property type="component" value="Unassembled WGS sequence"/>
</dbReference>
<dbReference type="AlphaFoldDB" id="A0ABD2Z333"/>
<name>A0ABD2Z333_9GENT</name>
<evidence type="ECO:0000313" key="1">
    <source>
        <dbReference type="EMBL" id="KAL3513114.1"/>
    </source>
</evidence>
<proteinExistence type="predicted"/>
<dbReference type="EMBL" id="JBJUIK010000011">
    <property type="protein sequence ID" value="KAL3513114.1"/>
    <property type="molecule type" value="Genomic_DNA"/>
</dbReference>
<sequence>MGLEWVLEDHKMAILHTSFRQKKNKFKRTGQPGRVKPSITTATMVEGLWIEESWVDQSKSRWTAVKKQTTCTQSRVQSSVVYCI</sequence>
<reference evidence="1 2" key="1">
    <citation type="submission" date="2024-11" db="EMBL/GenBank/DDBJ databases">
        <title>A near-complete genome assembly of Cinchona calisaya.</title>
        <authorList>
            <person name="Lian D.C."/>
            <person name="Zhao X.W."/>
            <person name="Wei L."/>
        </authorList>
    </citation>
    <scope>NUCLEOTIDE SEQUENCE [LARGE SCALE GENOMIC DNA]</scope>
    <source>
        <tissue evidence="1">Nenye</tissue>
    </source>
</reference>
<gene>
    <name evidence="1" type="ORF">ACH5RR_025831</name>
</gene>
<evidence type="ECO:0000313" key="2">
    <source>
        <dbReference type="Proteomes" id="UP001630127"/>
    </source>
</evidence>
<keyword evidence="2" id="KW-1185">Reference proteome</keyword>
<organism evidence="1 2">
    <name type="scientific">Cinchona calisaya</name>
    <dbReference type="NCBI Taxonomy" id="153742"/>
    <lineage>
        <taxon>Eukaryota</taxon>
        <taxon>Viridiplantae</taxon>
        <taxon>Streptophyta</taxon>
        <taxon>Embryophyta</taxon>
        <taxon>Tracheophyta</taxon>
        <taxon>Spermatophyta</taxon>
        <taxon>Magnoliopsida</taxon>
        <taxon>eudicotyledons</taxon>
        <taxon>Gunneridae</taxon>
        <taxon>Pentapetalae</taxon>
        <taxon>asterids</taxon>
        <taxon>lamiids</taxon>
        <taxon>Gentianales</taxon>
        <taxon>Rubiaceae</taxon>
        <taxon>Cinchonoideae</taxon>
        <taxon>Cinchoneae</taxon>
        <taxon>Cinchona</taxon>
    </lineage>
</organism>
<accession>A0ABD2Z333</accession>
<comment type="caution">
    <text evidence="1">The sequence shown here is derived from an EMBL/GenBank/DDBJ whole genome shotgun (WGS) entry which is preliminary data.</text>
</comment>